<protein>
    <recommendedName>
        <fullName evidence="2">Tyr recombinase domain-containing protein</fullName>
    </recommendedName>
</protein>
<evidence type="ECO:0000259" key="2">
    <source>
        <dbReference type="PROSITE" id="PS51898"/>
    </source>
</evidence>
<keyword evidence="1" id="KW-0233">DNA recombination</keyword>
<dbReference type="Gene3D" id="1.10.443.10">
    <property type="entry name" value="Intergrase catalytic core"/>
    <property type="match status" value="1"/>
</dbReference>
<dbReference type="CDD" id="cd01189">
    <property type="entry name" value="INT_ICEBs1_C_like"/>
    <property type="match status" value="1"/>
</dbReference>
<evidence type="ECO:0000313" key="4">
    <source>
        <dbReference type="Proteomes" id="UP000067698"/>
    </source>
</evidence>
<dbReference type="GO" id="GO:0006310">
    <property type="term" value="P:DNA recombination"/>
    <property type="evidence" value="ECO:0007669"/>
    <property type="project" value="UniProtKB-KW"/>
</dbReference>
<dbReference type="PROSITE" id="PS51898">
    <property type="entry name" value="TYR_RECOMBINASE"/>
    <property type="match status" value="1"/>
</dbReference>
<dbReference type="AlphaFoldDB" id="A0AAC8WZ90"/>
<dbReference type="GeneID" id="92866005"/>
<evidence type="ECO:0000313" key="3">
    <source>
        <dbReference type="EMBL" id="AMB96779.1"/>
    </source>
</evidence>
<dbReference type="Proteomes" id="UP000067698">
    <property type="component" value="Chromosome"/>
</dbReference>
<accession>A0AAC8WZ90</accession>
<dbReference type="RefSeq" id="WP_051218253.1">
    <property type="nucleotide sequence ID" value="NZ_CP014162.1"/>
</dbReference>
<dbReference type="Pfam" id="PF00589">
    <property type="entry name" value="Phage_integrase"/>
    <property type="match status" value="1"/>
</dbReference>
<dbReference type="InterPro" id="IPR002104">
    <property type="entry name" value="Integrase_catalytic"/>
</dbReference>
<reference evidence="4" key="2">
    <citation type="submission" date="2016-01" db="EMBL/GenBank/DDBJ databases">
        <title>Six Aerococcus type strain genome sequencing and assembly using PacBio and Illumina Hiseq.</title>
        <authorList>
            <person name="Carkaci D."/>
            <person name="Dargis R."/>
            <person name="Nielsen X.C."/>
            <person name="Skovgaard O."/>
            <person name="Fuursted K."/>
            <person name="Christensen J.J."/>
        </authorList>
    </citation>
    <scope>NUCLEOTIDE SEQUENCE [LARGE SCALE GENOMIC DNA]</scope>
    <source>
        <strain evidence="4">CCUG28094</strain>
    </source>
</reference>
<proteinExistence type="predicted"/>
<feature type="domain" description="Tyr recombinase" evidence="2">
    <location>
        <begin position="1"/>
        <end position="147"/>
    </location>
</feature>
<dbReference type="EMBL" id="CP014162">
    <property type="protein sequence ID" value="AMB96779.1"/>
    <property type="molecule type" value="Genomic_DNA"/>
</dbReference>
<sequence length="156" mass="18199">MYIQRAISKVEGGNVIGSTKNTSSERTISLDQTTVFKLRKWKLEQTKILFKFGKRPKPDDQQYVLVNFDTNDHLESTYFGSLTRKLVKRYNLPHITPHGFRHTHCSLLFEAGVSIKDVQDRLGHRSYQTTMNIYTHVTNKRRDETADTFAEFMLNI</sequence>
<evidence type="ECO:0000256" key="1">
    <source>
        <dbReference type="ARBA" id="ARBA00023172"/>
    </source>
</evidence>
<dbReference type="InterPro" id="IPR013762">
    <property type="entry name" value="Integrase-like_cat_sf"/>
</dbReference>
<dbReference type="PANTHER" id="PTHR30349">
    <property type="entry name" value="PHAGE INTEGRASE-RELATED"/>
    <property type="match status" value="1"/>
</dbReference>
<dbReference type="InterPro" id="IPR050090">
    <property type="entry name" value="Tyrosine_recombinase_XerCD"/>
</dbReference>
<dbReference type="GO" id="GO:0015074">
    <property type="term" value="P:DNA integration"/>
    <property type="evidence" value="ECO:0007669"/>
    <property type="project" value="InterPro"/>
</dbReference>
<dbReference type="InterPro" id="IPR011010">
    <property type="entry name" value="DNA_brk_join_enz"/>
</dbReference>
<reference evidence="3 4" key="1">
    <citation type="journal article" date="2016" name="Genome Announc.">
        <title>Complete Genome Sequences of Aerococcus christensenii CCUG 28831T, Aerococcus sanguinicola CCUG 43001T, Aerococcus urinae CCUG 36881T, Aerococcus urinaeequi CCUG 28094T, Aerococcus urinaehominis CCUG 42038 BT, and Aerococcus viridans CCUG 4311T.</title>
        <authorList>
            <person name="Carkaci D."/>
            <person name="Dargis R."/>
            <person name="Nielsen X.C."/>
            <person name="Skovgaard O."/>
            <person name="Fuursted K."/>
            <person name="Christensen J.J."/>
        </authorList>
    </citation>
    <scope>NUCLEOTIDE SEQUENCE [LARGE SCALE GENOMIC DNA]</scope>
    <source>
        <strain evidence="3 4">CCUG28094</strain>
    </source>
</reference>
<gene>
    <name evidence="3" type="ORF">AWM74_00395</name>
</gene>
<name>A0AAC8WZ90_9LACT</name>
<dbReference type="GO" id="GO:0003677">
    <property type="term" value="F:DNA binding"/>
    <property type="evidence" value="ECO:0007669"/>
    <property type="project" value="InterPro"/>
</dbReference>
<organism evidence="3 4">
    <name type="scientific">Aerococcus urinaeequi</name>
    <dbReference type="NCBI Taxonomy" id="51665"/>
    <lineage>
        <taxon>Bacteria</taxon>
        <taxon>Bacillati</taxon>
        <taxon>Bacillota</taxon>
        <taxon>Bacilli</taxon>
        <taxon>Lactobacillales</taxon>
        <taxon>Aerococcaceae</taxon>
        <taxon>Aerococcus</taxon>
    </lineage>
</organism>
<dbReference type="PANTHER" id="PTHR30349:SF64">
    <property type="entry name" value="PROPHAGE INTEGRASE INTD-RELATED"/>
    <property type="match status" value="1"/>
</dbReference>
<dbReference type="SUPFAM" id="SSF56349">
    <property type="entry name" value="DNA breaking-rejoining enzymes"/>
    <property type="match status" value="1"/>
</dbReference>